<evidence type="ECO:0000259" key="3">
    <source>
        <dbReference type="Pfam" id="PF00656"/>
    </source>
</evidence>
<reference evidence="4 5" key="2">
    <citation type="submission" date="2013-02" db="EMBL/GenBank/DDBJ databases">
        <title>The Genome Sequence of Plasmodium falciparum Palo Alto/Uganda.</title>
        <authorList>
            <consortium name="The Broad Institute Genome Sequencing Platform"/>
            <consortium name="The Broad Institute Genome Sequencing Center for Infectious Disease"/>
            <person name="Neafsey D."/>
            <person name="Cheeseman I."/>
            <person name="Volkman S."/>
            <person name="Adams J."/>
            <person name="Walker B."/>
            <person name="Young S.K."/>
            <person name="Zeng Q."/>
            <person name="Gargeya S."/>
            <person name="Fitzgerald M."/>
            <person name="Haas B."/>
            <person name="Abouelleil A."/>
            <person name="Alvarado L."/>
            <person name="Arachchi H.M."/>
            <person name="Berlin A.M."/>
            <person name="Chapman S.B."/>
            <person name="Dewar J."/>
            <person name="Goldberg J."/>
            <person name="Griggs A."/>
            <person name="Gujja S."/>
            <person name="Hansen M."/>
            <person name="Howarth C."/>
            <person name="Imamovic A."/>
            <person name="Larimer J."/>
            <person name="McCowan C."/>
            <person name="Murphy C."/>
            <person name="Neiman D."/>
            <person name="Pearson M."/>
            <person name="Priest M."/>
            <person name="Roberts A."/>
            <person name="Saif S."/>
            <person name="Shea T."/>
            <person name="Sisk P."/>
            <person name="Sykes S."/>
            <person name="Wortman J."/>
            <person name="Nusbaum C."/>
            <person name="Birren B."/>
        </authorList>
    </citation>
    <scope>NUCLEOTIDE SEQUENCE [LARGE SCALE GENOMIC DNA]</scope>
    <source>
        <strain evidence="4 5">Palo Alto/Uganda</strain>
    </source>
</reference>
<dbReference type="InterPro" id="IPR011600">
    <property type="entry name" value="Pept_C14_caspase"/>
</dbReference>
<evidence type="ECO:0000313" key="4">
    <source>
        <dbReference type="EMBL" id="ETW53797.1"/>
    </source>
</evidence>
<dbReference type="Proteomes" id="UP000019103">
    <property type="component" value="Unassembled WGS sequence"/>
</dbReference>
<organism evidence="4 5">
    <name type="scientific">Plasmodium falciparum (isolate Palo Alto / Uganda)</name>
    <dbReference type="NCBI Taxonomy" id="57270"/>
    <lineage>
        <taxon>Eukaryota</taxon>
        <taxon>Sar</taxon>
        <taxon>Alveolata</taxon>
        <taxon>Apicomplexa</taxon>
        <taxon>Aconoidasida</taxon>
        <taxon>Haemosporida</taxon>
        <taxon>Plasmodiidae</taxon>
        <taxon>Plasmodium</taxon>
        <taxon>Plasmodium (Laverania)</taxon>
    </lineage>
</organism>
<dbReference type="PANTHER" id="PTHR48104:SF30">
    <property type="entry name" value="METACASPASE-1"/>
    <property type="match status" value="1"/>
</dbReference>
<dbReference type="GO" id="GO:0005737">
    <property type="term" value="C:cytoplasm"/>
    <property type="evidence" value="ECO:0007669"/>
    <property type="project" value="TreeGrafter"/>
</dbReference>
<dbReference type="Gene3D" id="3.40.50.12660">
    <property type="match status" value="2"/>
</dbReference>
<comment type="similarity">
    <text evidence="1">Belongs to the peptidase C14B family.</text>
</comment>
<reference evidence="4 5" key="1">
    <citation type="submission" date="2013-02" db="EMBL/GenBank/DDBJ databases">
        <title>The Genome Annotation of Plasmodium falciparum Palo Alto/Uganda.</title>
        <authorList>
            <consortium name="The Broad Institute Genome Sequencing Platform"/>
            <consortium name="The Broad Institute Genome Sequencing Center for Infectious Disease"/>
            <person name="Neafsey D."/>
            <person name="Hoffman S."/>
            <person name="Volkman S."/>
            <person name="Rosenthal P."/>
            <person name="Walker B."/>
            <person name="Young S.K."/>
            <person name="Zeng Q."/>
            <person name="Gargeya S."/>
            <person name="Fitzgerald M."/>
            <person name="Haas B."/>
            <person name="Abouelleil A."/>
            <person name="Allen A.W."/>
            <person name="Alvarado L."/>
            <person name="Arachchi H.M."/>
            <person name="Berlin A.M."/>
            <person name="Chapman S.B."/>
            <person name="Gainer-Dewar J."/>
            <person name="Goldberg J."/>
            <person name="Griggs A."/>
            <person name="Gujja S."/>
            <person name="Hansen M."/>
            <person name="Howarth C."/>
            <person name="Imamovic A."/>
            <person name="Ireland A."/>
            <person name="Larimer J."/>
            <person name="McCowan C."/>
            <person name="Murphy C."/>
            <person name="Pearson M."/>
            <person name="Poon T.W."/>
            <person name="Priest M."/>
            <person name="Roberts A."/>
            <person name="Saif S."/>
            <person name="Shea T."/>
            <person name="Sisk P."/>
            <person name="Sykes S."/>
            <person name="Wortman J."/>
            <person name="Nusbaum C."/>
            <person name="Birren B."/>
        </authorList>
    </citation>
    <scope>NUCLEOTIDE SEQUENCE [LARGE SCALE GENOMIC DNA]</scope>
    <source>
        <strain evidence="4 5">Palo Alto/Uganda</strain>
    </source>
</reference>
<gene>
    <name evidence="4" type="ORF">PFUGPA_03669</name>
</gene>
<dbReference type="GO" id="GO:0004197">
    <property type="term" value="F:cysteine-type endopeptidase activity"/>
    <property type="evidence" value="ECO:0007669"/>
    <property type="project" value="InterPro"/>
</dbReference>
<dbReference type="InterPro" id="IPR050452">
    <property type="entry name" value="Metacaspase"/>
</dbReference>
<dbReference type="GO" id="GO:0006508">
    <property type="term" value="P:proteolysis"/>
    <property type="evidence" value="ECO:0007669"/>
    <property type="project" value="InterPro"/>
</dbReference>
<dbReference type="Pfam" id="PF00656">
    <property type="entry name" value="Peptidase_C14"/>
    <property type="match status" value="1"/>
</dbReference>
<evidence type="ECO:0000256" key="2">
    <source>
        <dbReference type="SAM" id="Coils"/>
    </source>
</evidence>
<sequence length="720" mass="83976">MYTEKELIKCKSINNSDIYNYLRNTYNKTPSKFYRTVSYRNMSLKKNKSMLENRKRKTEKKEENLMSTFNYTSEVDSKYIVKKAVVVGCNYVSEERSRLYGSVNDAYVFCRALVKYFDFLPENILLLTDSLPSNAYIYEDFDINRKKYINVDEEENIKNNEPLKKKNIFNLFNTNALYTTLKKTNEEELNCNSCKDVEIKNVDISSEKMNFNLWPTRVNILKAVNWLVRDSIPFGSYVFYFAGKSVQVDNMSGWEGEGYDEAFLCSDPFNKISEHNVITAVQLKDLLLSINESAQMTIILDCSGGQTILDPAGTENSLSYIKGCKQKGIWPITNPTNKVHKAIYDITILNNTSMKKYFCRSRYSKLIEVESTSAMIDPLLQSISSLPVAPKAYCLCAATWEQISIEGLFPIIEFARVSQLKKPESYKTGEGHYQNMNKKNIRAEKSNRNGPNGLINKNNNLSKKTNYEKNFNFTLNMMKMFFSNTNNNENKLDEKEKINRLGFNENDSDYIDDNYNSDDNNNNNNYYYYNYDGEKGFKNFQENLNNVGQKDVIKNKKFKDNYILVSHGVFTYCLIEAIIEFKEKELKYNILEKKNEQFIPMTLKNLINVIQQKMQNIKYNKLKKINQKPEFTIHPGANATNNNYFVHYSKNIHFQNYKCNFINADLSPFLNVNKAWEEINRTTLRNRKSLSLSSTLINTASSKYFTQKNEQFKNSYSLKY</sequence>
<name>W4IWP1_PLAFP</name>
<dbReference type="PANTHER" id="PTHR48104">
    <property type="entry name" value="METACASPASE-4"/>
    <property type="match status" value="1"/>
</dbReference>
<proteinExistence type="inferred from homology"/>
<feature type="coiled-coil region" evidence="2">
    <location>
        <begin position="41"/>
        <end position="68"/>
    </location>
</feature>
<keyword evidence="2" id="KW-0175">Coiled coil</keyword>
<protein>
    <recommendedName>
        <fullName evidence="3">Peptidase C14 caspase domain-containing protein</fullName>
    </recommendedName>
</protein>
<dbReference type="AlphaFoldDB" id="W4IWP1"/>
<evidence type="ECO:0000313" key="5">
    <source>
        <dbReference type="Proteomes" id="UP000019103"/>
    </source>
</evidence>
<feature type="domain" description="Peptidase C14 caspase" evidence="3">
    <location>
        <begin position="82"/>
        <end position="384"/>
    </location>
</feature>
<evidence type="ECO:0000256" key="1">
    <source>
        <dbReference type="ARBA" id="ARBA00009005"/>
    </source>
</evidence>
<accession>W4IWP1</accession>
<dbReference type="EMBL" id="KI927384">
    <property type="protein sequence ID" value="ETW53797.1"/>
    <property type="molecule type" value="Genomic_DNA"/>
</dbReference>